<name>A0A2A4MLD5_9GAMM</name>
<reference evidence="3" key="1">
    <citation type="submission" date="2017-08" db="EMBL/GenBank/DDBJ databases">
        <title>A dynamic microbial community with high functional redundancy inhabits the cold, oxic subseafloor aquifer.</title>
        <authorList>
            <person name="Tully B.J."/>
            <person name="Wheat C.G."/>
            <person name="Glazer B.T."/>
            <person name="Huber J.A."/>
        </authorList>
    </citation>
    <scope>NUCLEOTIDE SEQUENCE [LARGE SCALE GENOMIC DNA]</scope>
</reference>
<sequence length="190" mass="21569">MIRALAISLCLSWTSLACTSLAAQTGAQLEDDTDVKFAFHSSAWGENENSGLRLLMQNLTENTISLESIHFSSDASELENPKNSSNASILIQVDTQIRAKRYAELELTYRDLLSGDACVSKTLTDNWKLVEISNYTLNPSVRNLIIEDTASFRIFQCARRVHTVWTDLNTMEQHQYDEWVLYHFERRTGG</sequence>
<evidence type="ECO:0000256" key="1">
    <source>
        <dbReference type="SAM" id="SignalP"/>
    </source>
</evidence>
<dbReference type="EMBL" id="NVQR01000088">
    <property type="protein sequence ID" value="PCH60567.1"/>
    <property type="molecule type" value="Genomic_DNA"/>
</dbReference>
<evidence type="ECO:0000313" key="2">
    <source>
        <dbReference type="EMBL" id="PCH60567.1"/>
    </source>
</evidence>
<evidence type="ECO:0000313" key="3">
    <source>
        <dbReference type="Proteomes" id="UP000218172"/>
    </source>
</evidence>
<gene>
    <name evidence="2" type="ORF">COC19_05755</name>
</gene>
<accession>A0A2A4MLD5</accession>
<comment type="caution">
    <text evidence="2">The sequence shown here is derived from an EMBL/GenBank/DDBJ whole genome shotgun (WGS) entry which is preliminary data.</text>
</comment>
<dbReference type="PROSITE" id="PS51257">
    <property type="entry name" value="PROKAR_LIPOPROTEIN"/>
    <property type="match status" value="1"/>
</dbReference>
<dbReference type="AlphaFoldDB" id="A0A2A4MLD5"/>
<protein>
    <submittedName>
        <fullName evidence="2">Uncharacterized protein</fullName>
    </submittedName>
</protein>
<organism evidence="2 3">
    <name type="scientific">SAR86 cluster bacterium</name>
    <dbReference type="NCBI Taxonomy" id="2030880"/>
    <lineage>
        <taxon>Bacteria</taxon>
        <taxon>Pseudomonadati</taxon>
        <taxon>Pseudomonadota</taxon>
        <taxon>Gammaproteobacteria</taxon>
        <taxon>SAR86 cluster</taxon>
    </lineage>
</organism>
<dbReference type="Proteomes" id="UP000218172">
    <property type="component" value="Unassembled WGS sequence"/>
</dbReference>
<feature type="chain" id="PRO_5012585114" evidence="1">
    <location>
        <begin position="23"/>
        <end position="190"/>
    </location>
</feature>
<feature type="signal peptide" evidence="1">
    <location>
        <begin position="1"/>
        <end position="22"/>
    </location>
</feature>
<proteinExistence type="predicted"/>
<keyword evidence="1" id="KW-0732">Signal</keyword>